<sequence length="97" mass="10994">MAPRAWKGYLVGIEVIRARDIRFVNRARLSAIIDNPSIEFKARQSKGRLRTPERDPSHLPLLDPTPNKGETARCPTAFTEKILDIFDADNLKPIKTP</sequence>
<proteinExistence type="predicted"/>
<keyword evidence="3" id="KW-1185">Reference proteome</keyword>
<comment type="caution">
    <text evidence="2">The sequence shown here is derived from an EMBL/GenBank/DDBJ whole genome shotgun (WGS) entry which is preliminary data.</text>
</comment>
<dbReference type="EMBL" id="LKCN02000010">
    <property type="protein sequence ID" value="RCI11847.1"/>
    <property type="molecule type" value="Genomic_DNA"/>
</dbReference>
<reference evidence="2 3" key="1">
    <citation type="journal article" date="2015" name="BMC Genomics">
        <title>Insights from the genome of Ophiocordyceps polyrhachis-furcata to pathogenicity and host specificity in insect fungi.</title>
        <authorList>
            <person name="Wichadakul D."/>
            <person name="Kobmoo N."/>
            <person name="Ingsriswang S."/>
            <person name="Tangphatsornruang S."/>
            <person name="Chantasingh D."/>
            <person name="Luangsa-ard J.J."/>
            <person name="Eurwilaichitr L."/>
        </authorList>
    </citation>
    <scope>NUCLEOTIDE SEQUENCE [LARGE SCALE GENOMIC DNA]</scope>
    <source>
        <strain evidence="2 3">BCC 54312</strain>
    </source>
</reference>
<feature type="region of interest" description="Disordered" evidence="1">
    <location>
        <begin position="43"/>
        <end position="72"/>
    </location>
</feature>
<gene>
    <name evidence="2" type="ORF">L249_7559</name>
</gene>
<dbReference type="AlphaFoldDB" id="A0A367LBQ2"/>
<organism evidence="2 3">
    <name type="scientific">Ophiocordyceps polyrhachis-furcata BCC 54312</name>
    <dbReference type="NCBI Taxonomy" id="1330021"/>
    <lineage>
        <taxon>Eukaryota</taxon>
        <taxon>Fungi</taxon>
        <taxon>Dikarya</taxon>
        <taxon>Ascomycota</taxon>
        <taxon>Pezizomycotina</taxon>
        <taxon>Sordariomycetes</taxon>
        <taxon>Hypocreomycetidae</taxon>
        <taxon>Hypocreales</taxon>
        <taxon>Ophiocordycipitaceae</taxon>
        <taxon>Ophiocordyceps</taxon>
    </lineage>
</organism>
<evidence type="ECO:0000313" key="3">
    <source>
        <dbReference type="Proteomes" id="UP000253664"/>
    </source>
</evidence>
<evidence type="ECO:0000313" key="2">
    <source>
        <dbReference type="EMBL" id="RCI11847.1"/>
    </source>
</evidence>
<evidence type="ECO:0000256" key="1">
    <source>
        <dbReference type="SAM" id="MobiDB-lite"/>
    </source>
</evidence>
<accession>A0A367LBQ2</accession>
<name>A0A367LBQ2_9HYPO</name>
<protein>
    <submittedName>
        <fullName evidence="2">Uncharacterized protein</fullName>
    </submittedName>
</protein>
<dbReference type="Proteomes" id="UP000253664">
    <property type="component" value="Unassembled WGS sequence"/>
</dbReference>